<dbReference type="AlphaFoldDB" id="A0A1J4JG20"/>
<protein>
    <submittedName>
        <fullName evidence="1">Uncharacterized protein</fullName>
    </submittedName>
</protein>
<dbReference type="VEuPathDB" id="TrichDB:TRFO_09315"/>
<name>A0A1J4JG20_9EUKA</name>
<sequence length="398" mass="45207">MQQKQPDIRIDQFLQLLSSPDEQTCERAARYIIIYSTMAPQMILQNISYIQLFINSLCSVRNPKWSSISALILALSNAINIDQSLLAKVVLPMIQISQTVTKAYFASSDESAHAPFLLPLTQSLEKLFLTQKIKLTPEIFLSISEHCSIGFLPNASYVPFIVKLFPAAIEAIGRIPTQSLERICQPISSPSKDVVICYLTLWSYIMSDLFKANRFDILVTLTSQIGKILEFIEADTFPFSSPANYLLDCIKSSIPERATLATQGASNRDKWLRILKDFILSMMKKEESDKKESDMANVVVKEAPPLKGIEAEFTLVSNKKKPKKCFLFYLPEAKIFAYGPNNDLRKASYLHISERESVTTLDEENIMFITTFKKEKLQFKLNSSHYLQQFCRALSPNH</sequence>
<organism evidence="1 2">
    <name type="scientific">Tritrichomonas foetus</name>
    <dbReference type="NCBI Taxonomy" id="1144522"/>
    <lineage>
        <taxon>Eukaryota</taxon>
        <taxon>Metamonada</taxon>
        <taxon>Parabasalia</taxon>
        <taxon>Tritrichomonadida</taxon>
        <taxon>Tritrichomonadidae</taxon>
        <taxon>Tritrichomonas</taxon>
    </lineage>
</organism>
<gene>
    <name evidence="1" type="ORF">TRFO_09315</name>
</gene>
<dbReference type="Proteomes" id="UP000179807">
    <property type="component" value="Unassembled WGS sequence"/>
</dbReference>
<dbReference type="SUPFAM" id="SSF48371">
    <property type="entry name" value="ARM repeat"/>
    <property type="match status" value="1"/>
</dbReference>
<dbReference type="EMBL" id="MLAK01001104">
    <property type="protein sequence ID" value="OHS97617.1"/>
    <property type="molecule type" value="Genomic_DNA"/>
</dbReference>
<evidence type="ECO:0000313" key="2">
    <source>
        <dbReference type="Proteomes" id="UP000179807"/>
    </source>
</evidence>
<dbReference type="GeneID" id="94829504"/>
<dbReference type="RefSeq" id="XP_068350754.1">
    <property type="nucleotide sequence ID" value="XM_068494800.1"/>
</dbReference>
<keyword evidence="2" id="KW-1185">Reference proteome</keyword>
<accession>A0A1J4JG20</accession>
<evidence type="ECO:0000313" key="1">
    <source>
        <dbReference type="EMBL" id="OHS97617.1"/>
    </source>
</evidence>
<reference evidence="1" key="1">
    <citation type="submission" date="2016-10" db="EMBL/GenBank/DDBJ databases">
        <authorList>
            <person name="Benchimol M."/>
            <person name="Almeida L.G."/>
            <person name="Vasconcelos A.T."/>
            <person name="Perreira-Neves A."/>
            <person name="Rosa I.A."/>
            <person name="Tasca T."/>
            <person name="Bogo M.R."/>
            <person name="de Souza W."/>
        </authorList>
    </citation>
    <scope>NUCLEOTIDE SEQUENCE [LARGE SCALE GENOMIC DNA]</scope>
    <source>
        <strain evidence="1">K</strain>
    </source>
</reference>
<dbReference type="InterPro" id="IPR016024">
    <property type="entry name" value="ARM-type_fold"/>
</dbReference>
<proteinExistence type="predicted"/>
<comment type="caution">
    <text evidence="1">The sequence shown here is derived from an EMBL/GenBank/DDBJ whole genome shotgun (WGS) entry which is preliminary data.</text>
</comment>